<dbReference type="PANTHER" id="PTHR34700">
    <property type="entry name" value="POTASSIUM BINDING PROTEIN KBP"/>
    <property type="match status" value="1"/>
</dbReference>
<evidence type="ECO:0000313" key="5">
    <source>
        <dbReference type="EMBL" id="TDQ62765.1"/>
    </source>
</evidence>
<dbReference type="CDD" id="cd00118">
    <property type="entry name" value="LysM"/>
    <property type="match status" value="1"/>
</dbReference>
<keyword evidence="2" id="KW-0378">Hydrolase</keyword>
<gene>
    <name evidence="5" type="ORF">EV188_102420</name>
</gene>
<comment type="similarity">
    <text evidence="1">Belongs to the transglycosylase family. Rpf subfamily.</text>
</comment>
<dbReference type="InterPro" id="IPR023346">
    <property type="entry name" value="Lysozyme-like_dom_sf"/>
</dbReference>
<feature type="compositionally biased region" description="Low complexity" evidence="3">
    <location>
        <begin position="134"/>
        <end position="161"/>
    </location>
</feature>
<dbReference type="InterPro" id="IPR052196">
    <property type="entry name" value="Bact_Kbp"/>
</dbReference>
<sequence>MDIVDPVLSAAPAAPRGRHRAARRPGRVGRAALAVVAAGAPVVPAALLAAPAAHADTDWDALAQCESGGDWGINTGNGFGGGLQFTDSTWRAFGGSGQPEDASRSEQIRVAERVKAEQGMNAWPTCSRKTGQTDDSPNSSSSGSSSESSESSGSSSSSSASDSDDDDDSGSSSSSRSETRQVRDSGSSSSAPSTGSYTVKNGDTLSSIAASHGQTWRTLAQANTDVISDPNMILPGQTLSMA</sequence>
<dbReference type="GO" id="GO:0016787">
    <property type="term" value="F:hydrolase activity"/>
    <property type="evidence" value="ECO:0007669"/>
    <property type="project" value="UniProtKB-KW"/>
</dbReference>
<feature type="region of interest" description="Disordered" evidence="3">
    <location>
        <begin position="114"/>
        <end position="202"/>
    </location>
</feature>
<dbReference type="PROSITE" id="PS51782">
    <property type="entry name" value="LYSM"/>
    <property type="match status" value="1"/>
</dbReference>
<dbReference type="Gene3D" id="3.10.350.10">
    <property type="entry name" value="LysM domain"/>
    <property type="match status" value="1"/>
</dbReference>
<protein>
    <submittedName>
        <fullName evidence="5">LysM repeat protein</fullName>
    </submittedName>
</protein>
<dbReference type="InterPro" id="IPR018392">
    <property type="entry name" value="LysM"/>
</dbReference>
<feature type="domain" description="LysM" evidence="4">
    <location>
        <begin position="195"/>
        <end position="241"/>
    </location>
</feature>
<dbReference type="Pfam" id="PF01476">
    <property type="entry name" value="LysM"/>
    <property type="match status" value="1"/>
</dbReference>
<dbReference type="Proteomes" id="UP000295705">
    <property type="component" value="Unassembled WGS sequence"/>
</dbReference>
<evidence type="ECO:0000256" key="1">
    <source>
        <dbReference type="ARBA" id="ARBA00010830"/>
    </source>
</evidence>
<feature type="compositionally biased region" description="Basic residues" evidence="3">
    <location>
        <begin position="16"/>
        <end position="25"/>
    </location>
</feature>
<name>A0A4R6VLE5_9PSEU</name>
<dbReference type="InterPro" id="IPR010618">
    <property type="entry name" value="RPF"/>
</dbReference>
<dbReference type="SUPFAM" id="SSF54106">
    <property type="entry name" value="LysM domain"/>
    <property type="match status" value="1"/>
</dbReference>
<comment type="caution">
    <text evidence="5">The sequence shown here is derived from an EMBL/GenBank/DDBJ whole genome shotgun (WGS) entry which is preliminary data.</text>
</comment>
<evidence type="ECO:0000313" key="6">
    <source>
        <dbReference type="Proteomes" id="UP000295705"/>
    </source>
</evidence>
<accession>A0A4R6VLE5</accession>
<dbReference type="AlphaFoldDB" id="A0A4R6VLE5"/>
<feature type="region of interest" description="Disordered" evidence="3">
    <location>
        <begin position="1"/>
        <end position="25"/>
    </location>
</feature>
<organism evidence="5 6">
    <name type="scientific">Actinomycetospora succinea</name>
    <dbReference type="NCBI Taxonomy" id="663603"/>
    <lineage>
        <taxon>Bacteria</taxon>
        <taxon>Bacillati</taxon>
        <taxon>Actinomycetota</taxon>
        <taxon>Actinomycetes</taxon>
        <taxon>Pseudonocardiales</taxon>
        <taxon>Pseudonocardiaceae</taxon>
        <taxon>Actinomycetospora</taxon>
    </lineage>
</organism>
<proteinExistence type="inferred from homology"/>
<dbReference type="Pfam" id="PF06737">
    <property type="entry name" value="Transglycosylas"/>
    <property type="match status" value="1"/>
</dbReference>
<feature type="compositionally biased region" description="Low complexity" evidence="3">
    <location>
        <begin position="185"/>
        <end position="196"/>
    </location>
</feature>
<dbReference type="CDD" id="cd13925">
    <property type="entry name" value="RPF"/>
    <property type="match status" value="1"/>
</dbReference>
<evidence type="ECO:0000259" key="4">
    <source>
        <dbReference type="PROSITE" id="PS51782"/>
    </source>
</evidence>
<dbReference type="Gene3D" id="1.10.530.10">
    <property type="match status" value="1"/>
</dbReference>
<evidence type="ECO:0000256" key="3">
    <source>
        <dbReference type="SAM" id="MobiDB-lite"/>
    </source>
</evidence>
<evidence type="ECO:0000256" key="2">
    <source>
        <dbReference type="ARBA" id="ARBA00022801"/>
    </source>
</evidence>
<keyword evidence="6" id="KW-1185">Reference proteome</keyword>
<dbReference type="PANTHER" id="PTHR34700:SF4">
    <property type="entry name" value="PHAGE-LIKE ELEMENT PBSX PROTEIN XKDP"/>
    <property type="match status" value="1"/>
</dbReference>
<reference evidence="5 6" key="1">
    <citation type="submission" date="2019-03" db="EMBL/GenBank/DDBJ databases">
        <title>Genomic Encyclopedia of Type Strains, Phase IV (KMG-IV): sequencing the most valuable type-strain genomes for metagenomic binning, comparative biology and taxonomic classification.</title>
        <authorList>
            <person name="Goeker M."/>
        </authorList>
    </citation>
    <scope>NUCLEOTIDE SEQUENCE [LARGE SCALE GENOMIC DNA]</scope>
    <source>
        <strain evidence="5 6">DSM 45775</strain>
    </source>
</reference>
<dbReference type="SMART" id="SM00257">
    <property type="entry name" value="LysM"/>
    <property type="match status" value="1"/>
</dbReference>
<dbReference type="EMBL" id="SNYO01000002">
    <property type="protein sequence ID" value="TDQ62765.1"/>
    <property type="molecule type" value="Genomic_DNA"/>
</dbReference>
<dbReference type="SUPFAM" id="SSF53955">
    <property type="entry name" value="Lysozyme-like"/>
    <property type="match status" value="1"/>
</dbReference>
<dbReference type="InterPro" id="IPR036779">
    <property type="entry name" value="LysM_dom_sf"/>
</dbReference>